<protein>
    <recommendedName>
        <fullName evidence="3">Stage III sporulation protein AF</fullName>
    </recommendedName>
</protein>
<keyword evidence="1" id="KW-1133">Transmembrane helix</keyword>
<accession>A0A645D4S8</accession>
<evidence type="ECO:0000313" key="2">
    <source>
        <dbReference type="EMBL" id="MPM84219.1"/>
    </source>
</evidence>
<sequence length="163" mass="17128">MEKISMWIVGITAAAMLVAVADSLTPPGTVKKIARFTGGLVLLLAVISPVSSLDFAALSSSLVEYRKDLNEYQATAGTGSIQVMKIIIADKTSAYIVDKAAALGVVCTAEVTCTVGEENVPYPSAVTVIGKFTDAQEAALTRQIEADLAIPASSQRYESEEVK</sequence>
<dbReference type="AlphaFoldDB" id="A0A645D4S8"/>
<comment type="caution">
    <text evidence="2">The sequence shown here is derived from an EMBL/GenBank/DDBJ whole genome shotgun (WGS) entry which is preliminary data.</text>
</comment>
<dbReference type="EMBL" id="VSSQ01032823">
    <property type="protein sequence ID" value="MPM84219.1"/>
    <property type="molecule type" value="Genomic_DNA"/>
</dbReference>
<gene>
    <name evidence="2" type="ORF">SDC9_131290</name>
</gene>
<evidence type="ECO:0000256" key="1">
    <source>
        <dbReference type="SAM" id="Phobius"/>
    </source>
</evidence>
<keyword evidence="1" id="KW-0472">Membrane</keyword>
<proteinExistence type="predicted"/>
<organism evidence="2">
    <name type="scientific">bioreactor metagenome</name>
    <dbReference type="NCBI Taxonomy" id="1076179"/>
    <lineage>
        <taxon>unclassified sequences</taxon>
        <taxon>metagenomes</taxon>
        <taxon>ecological metagenomes</taxon>
    </lineage>
</organism>
<name>A0A645D4S8_9ZZZZ</name>
<feature type="transmembrane region" description="Helical" evidence="1">
    <location>
        <begin position="33"/>
        <end position="57"/>
    </location>
</feature>
<keyword evidence="1" id="KW-0812">Transmembrane</keyword>
<evidence type="ECO:0008006" key="3">
    <source>
        <dbReference type="Google" id="ProtNLM"/>
    </source>
</evidence>
<reference evidence="2" key="1">
    <citation type="submission" date="2019-08" db="EMBL/GenBank/DDBJ databases">
        <authorList>
            <person name="Kucharzyk K."/>
            <person name="Murdoch R.W."/>
            <person name="Higgins S."/>
            <person name="Loffler F."/>
        </authorList>
    </citation>
    <scope>NUCLEOTIDE SEQUENCE</scope>
</reference>